<name>A0AAE3QHF2_9BACT</name>
<dbReference type="Gene3D" id="3.60.15.10">
    <property type="entry name" value="Ribonuclease Z/Hydroxyacylglutathione hydrolase-like"/>
    <property type="match status" value="1"/>
</dbReference>
<dbReference type="InterPro" id="IPR052159">
    <property type="entry name" value="Competence_DNA_uptake"/>
</dbReference>
<protein>
    <recommendedName>
        <fullName evidence="3">Metallo-beta-lactamase domain-containing protein</fullName>
    </recommendedName>
</protein>
<dbReference type="AlphaFoldDB" id="A0AAE3QHF2"/>
<gene>
    <name evidence="1" type="ORF">QNI16_00105</name>
</gene>
<sequence length="496" mass="57483">MSTPKINKISIRMYRIGTGDCLLLKFFSEEIVQFKMMIDCGACVGNSERFTAFIKEIGADIDNHLDLLVVSHEHLDHIIGFSRAKDEFEKISIDNVWLAWTEDPKNRLANKLRSDYGKHKVALATAIQKMEELVSDADYLVSLKEEYNGNLVVEGKKKFLDGLHEQWELYHEKEHILLVAEGKISELQRAMDFVKEIHMRSGNPPHYCYPGTKVPHYPQLNGINFYILGPPENEALLKKDEINDELYDHRLEFDDSYNFIRALTEDLENRRTNSPFSTDTFYEEGLKKDSKKNFKKKYLDNPENLWRSIEYDWLTNAGDLAIRLERFMNNTSLAFAIEFEESEKVLLFPGDAQSGNWVGWHDKDLKWEKKKGNSTITITAKDLLSKTVFYKVGHHLSHNGTASVKGLDMMNHPDLIAFATLDYGNIKPGWKNTMPAPRLFEQLIKKTKGKMFRIDQGLITDFNAVEERNKMNSYEMEIFEKSYKVTESYVEININS</sequence>
<evidence type="ECO:0000313" key="2">
    <source>
        <dbReference type="Proteomes" id="UP001241110"/>
    </source>
</evidence>
<accession>A0AAE3QHF2</accession>
<dbReference type="PANTHER" id="PTHR30619:SF1">
    <property type="entry name" value="RECOMBINATION PROTEIN 2"/>
    <property type="match status" value="1"/>
</dbReference>
<evidence type="ECO:0000313" key="1">
    <source>
        <dbReference type="EMBL" id="MDJ1478860.1"/>
    </source>
</evidence>
<evidence type="ECO:0008006" key="3">
    <source>
        <dbReference type="Google" id="ProtNLM"/>
    </source>
</evidence>
<comment type="caution">
    <text evidence="1">The sequence shown here is derived from an EMBL/GenBank/DDBJ whole genome shotgun (WGS) entry which is preliminary data.</text>
</comment>
<dbReference type="PANTHER" id="PTHR30619">
    <property type="entry name" value="DNA INTERNALIZATION/COMPETENCE PROTEIN COMEC/REC2"/>
    <property type="match status" value="1"/>
</dbReference>
<dbReference type="Proteomes" id="UP001241110">
    <property type="component" value="Unassembled WGS sequence"/>
</dbReference>
<dbReference type="InterPro" id="IPR036866">
    <property type="entry name" value="RibonucZ/Hydroxyglut_hydro"/>
</dbReference>
<dbReference type="SUPFAM" id="SSF56281">
    <property type="entry name" value="Metallo-hydrolase/oxidoreductase"/>
    <property type="match status" value="1"/>
</dbReference>
<organism evidence="1 2">
    <name type="scientific">Xanthocytophaga flava</name>
    <dbReference type="NCBI Taxonomy" id="3048013"/>
    <lineage>
        <taxon>Bacteria</taxon>
        <taxon>Pseudomonadati</taxon>
        <taxon>Bacteroidota</taxon>
        <taxon>Cytophagia</taxon>
        <taxon>Cytophagales</taxon>
        <taxon>Rhodocytophagaceae</taxon>
        <taxon>Xanthocytophaga</taxon>
    </lineage>
</organism>
<dbReference type="RefSeq" id="WP_313974585.1">
    <property type="nucleotide sequence ID" value="NZ_JASJOS010000001.1"/>
</dbReference>
<proteinExistence type="predicted"/>
<dbReference type="EMBL" id="JASJOS010000001">
    <property type="protein sequence ID" value="MDJ1478860.1"/>
    <property type="molecule type" value="Genomic_DNA"/>
</dbReference>
<reference evidence="1" key="1">
    <citation type="submission" date="2023-05" db="EMBL/GenBank/DDBJ databases">
        <authorList>
            <person name="Zhang X."/>
        </authorList>
    </citation>
    <scope>NUCLEOTIDE SEQUENCE</scope>
    <source>
        <strain evidence="1">YF14B1</strain>
    </source>
</reference>